<comment type="caution">
    <text evidence="3">The sequence shown here is derived from an EMBL/GenBank/DDBJ whole genome shotgun (WGS) entry which is preliminary data.</text>
</comment>
<feature type="domain" description="Smf/DprA SLOG" evidence="2">
    <location>
        <begin position="82"/>
        <end position="296"/>
    </location>
</feature>
<accession>A0A9D9J0P2</accession>
<protein>
    <submittedName>
        <fullName evidence="3">DNA-protecting protein DprA</fullName>
    </submittedName>
</protein>
<dbReference type="SUPFAM" id="SSF102405">
    <property type="entry name" value="MCP/YpsA-like"/>
    <property type="match status" value="1"/>
</dbReference>
<evidence type="ECO:0000259" key="2">
    <source>
        <dbReference type="Pfam" id="PF02481"/>
    </source>
</evidence>
<dbReference type="Pfam" id="PF02481">
    <property type="entry name" value="DNA_processg_A"/>
    <property type="match status" value="1"/>
</dbReference>
<evidence type="ECO:0000256" key="1">
    <source>
        <dbReference type="ARBA" id="ARBA00006525"/>
    </source>
</evidence>
<dbReference type="InterPro" id="IPR057666">
    <property type="entry name" value="DrpA_SLOG"/>
</dbReference>
<proteinExistence type="inferred from homology"/>
<comment type="similarity">
    <text evidence="1">Belongs to the DprA/Smf family.</text>
</comment>
<dbReference type="PANTHER" id="PTHR43022">
    <property type="entry name" value="PROTEIN SMF"/>
    <property type="match status" value="1"/>
</dbReference>
<name>A0A9D9J0P2_9BACT</name>
<evidence type="ECO:0000313" key="4">
    <source>
        <dbReference type="Proteomes" id="UP000823750"/>
    </source>
</evidence>
<dbReference type="InterPro" id="IPR003488">
    <property type="entry name" value="DprA"/>
</dbReference>
<dbReference type="AlphaFoldDB" id="A0A9D9J0P2"/>
<sequence length="385" mass="40864">MGGNYDETLCCCALNMIFGYEPKISIALIGTLGSAAAVFRLDREGLDAVFGPYSRHAGKISGEALDAAGRELSRVTEAGCTFIGYTDAAYPAMLKECCDAPAGLYVRTGMDCSSILGDRDMVSVVGTRDVSLYGREWTGRLVSALSGAASPPVVVSGLAYGVDYAAHRQALDSGLHTVAVMATGIDSVYPWRHAALAEEIVRNGALVTDFPLGTSPVKVNFLRRNRIIAGMGRATVLVESREKGGGMVTAGLASSYGRDMYALPGRADDVRSAGCNLLLKNKIAEPLCSASDLLSGLGLKPGSRPAPLSPEERARKSFEGRVDGRRIESLSSLISMIRRHRGITVDELAALSGLPWKEVRENVGLLECDGLITVDLLQRCSISRG</sequence>
<dbReference type="Proteomes" id="UP000823750">
    <property type="component" value="Unassembled WGS sequence"/>
</dbReference>
<dbReference type="PANTHER" id="PTHR43022:SF1">
    <property type="entry name" value="PROTEIN SMF"/>
    <property type="match status" value="1"/>
</dbReference>
<organism evidence="3 4">
    <name type="scientific">Candidatus Cryptobacteroides excrementavium</name>
    <dbReference type="NCBI Taxonomy" id="2840759"/>
    <lineage>
        <taxon>Bacteria</taxon>
        <taxon>Pseudomonadati</taxon>
        <taxon>Bacteroidota</taxon>
        <taxon>Bacteroidia</taxon>
        <taxon>Bacteroidales</taxon>
        <taxon>Candidatus Cryptobacteroides</taxon>
    </lineage>
</organism>
<dbReference type="GO" id="GO:0009294">
    <property type="term" value="P:DNA-mediated transformation"/>
    <property type="evidence" value="ECO:0007669"/>
    <property type="project" value="InterPro"/>
</dbReference>
<evidence type="ECO:0000313" key="3">
    <source>
        <dbReference type="EMBL" id="MBO8484958.1"/>
    </source>
</evidence>
<dbReference type="EMBL" id="JADILX010000018">
    <property type="protein sequence ID" value="MBO8484958.1"/>
    <property type="molecule type" value="Genomic_DNA"/>
</dbReference>
<reference evidence="3" key="2">
    <citation type="journal article" date="2021" name="PeerJ">
        <title>Extensive microbial diversity within the chicken gut microbiome revealed by metagenomics and culture.</title>
        <authorList>
            <person name="Gilroy R."/>
            <person name="Ravi A."/>
            <person name="Getino M."/>
            <person name="Pursley I."/>
            <person name="Horton D.L."/>
            <person name="Alikhan N.F."/>
            <person name="Baker D."/>
            <person name="Gharbi K."/>
            <person name="Hall N."/>
            <person name="Watson M."/>
            <person name="Adriaenssens E.M."/>
            <person name="Foster-Nyarko E."/>
            <person name="Jarju S."/>
            <person name="Secka A."/>
            <person name="Antonio M."/>
            <person name="Oren A."/>
            <person name="Chaudhuri R.R."/>
            <person name="La Ragione R."/>
            <person name="Hildebrand F."/>
            <person name="Pallen M.J."/>
        </authorList>
    </citation>
    <scope>NUCLEOTIDE SEQUENCE</scope>
    <source>
        <strain evidence="3">B2-16538</strain>
    </source>
</reference>
<gene>
    <name evidence="3" type="ORF">IAB78_00845</name>
</gene>
<reference evidence="3" key="1">
    <citation type="submission" date="2020-10" db="EMBL/GenBank/DDBJ databases">
        <authorList>
            <person name="Gilroy R."/>
        </authorList>
    </citation>
    <scope>NUCLEOTIDE SEQUENCE</scope>
    <source>
        <strain evidence="3">B2-16538</strain>
    </source>
</reference>
<dbReference type="Gene3D" id="3.40.50.450">
    <property type="match status" value="1"/>
</dbReference>